<dbReference type="InParanoid" id="A0A286UEW4"/>
<proteinExistence type="predicted"/>
<name>A0A286UEW4_9AGAM</name>
<sequence>MSRMSSALSDLPFDILPLIIQYIVRPNHLSQLCLVNKVFHLYATIELYNHPTIFAWHKGSKENARRLLTTLADSPNLARHVKKLELRDFPKGLAGQDLSEICVRAIENCVNLVACTWTRDGSLTSEILEALSICTQLSSLEINGHSSRDYDPALLTRFPRLSHLSIIMPSSELIAVLPACLHRNQNTLVSFNLTCKFTTLITDELLKSISSSLSSLKNFRVAGCTKLTHIGLKSILSTNSVGIKDLALEGISTSFDWKEFGEFCSKTQALEHLESITLGLPAKAFQDRHIENIENFLRDSPLRQFHLYVSTRPYVPVLSHDFIQRFMDSHADRLQRFAIFRLPINHLTLDLLVRRGIKLEQLFITHGSITIKYLENTMRILKQTKTINSLHINYASEDFLEQEELSPMEPLLQQMFEGPNSGLPSMEEIQSLAKLLPKTVHQFGLLTKVWKVERDISNGTVRLGPYDRPDIPDAFLVVRT</sequence>
<comment type="caution">
    <text evidence="1">The sequence shown here is derived from an EMBL/GenBank/DDBJ whole genome shotgun (WGS) entry which is preliminary data.</text>
</comment>
<dbReference type="EMBL" id="NBII01000006">
    <property type="protein sequence ID" value="PAV18162.1"/>
    <property type="molecule type" value="Genomic_DNA"/>
</dbReference>
<dbReference type="InterPro" id="IPR032675">
    <property type="entry name" value="LRR_dom_sf"/>
</dbReference>
<dbReference type="AlphaFoldDB" id="A0A286UEW4"/>
<gene>
    <name evidence="1" type="ORF">PNOK_0664800</name>
</gene>
<dbReference type="Gene3D" id="3.80.10.10">
    <property type="entry name" value="Ribonuclease Inhibitor"/>
    <property type="match status" value="1"/>
</dbReference>
<accession>A0A286UEW4</accession>
<reference evidence="1 2" key="1">
    <citation type="journal article" date="2017" name="Mol. Ecol.">
        <title>Comparative and population genomic landscape of Phellinus noxius: A hypervariable fungus causing root rot in trees.</title>
        <authorList>
            <person name="Chung C.L."/>
            <person name="Lee T.J."/>
            <person name="Akiba M."/>
            <person name="Lee H.H."/>
            <person name="Kuo T.H."/>
            <person name="Liu D."/>
            <person name="Ke H.M."/>
            <person name="Yokoi T."/>
            <person name="Roa M.B."/>
            <person name="Lu M.J."/>
            <person name="Chang Y.Y."/>
            <person name="Ann P.J."/>
            <person name="Tsai J.N."/>
            <person name="Chen C.Y."/>
            <person name="Tzean S.S."/>
            <person name="Ota Y."/>
            <person name="Hattori T."/>
            <person name="Sahashi N."/>
            <person name="Liou R.F."/>
            <person name="Kikuchi T."/>
            <person name="Tsai I.J."/>
        </authorList>
    </citation>
    <scope>NUCLEOTIDE SEQUENCE [LARGE SCALE GENOMIC DNA]</scope>
    <source>
        <strain evidence="1 2">FFPRI411160</strain>
    </source>
</reference>
<organism evidence="1 2">
    <name type="scientific">Pyrrhoderma noxium</name>
    <dbReference type="NCBI Taxonomy" id="2282107"/>
    <lineage>
        <taxon>Eukaryota</taxon>
        <taxon>Fungi</taxon>
        <taxon>Dikarya</taxon>
        <taxon>Basidiomycota</taxon>
        <taxon>Agaricomycotina</taxon>
        <taxon>Agaricomycetes</taxon>
        <taxon>Hymenochaetales</taxon>
        <taxon>Hymenochaetaceae</taxon>
        <taxon>Pyrrhoderma</taxon>
    </lineage>
</organism>
<protein>
    <submittedName>
        <fullName evidence="1">Proteophosphoglycan ppg4</fullName>
    </submittedName>
</protein>
<dbReference type="STRING" id="2282107.A0A286UEW4"/>
<dbReference type="SUPFAM" id="SSF52047">
    <property type="entry name" value="RNI-like"/>
    <property type="match status" value="1"/>
</dbReference>
<dbReference type="Proteomes" id="UP000217199">
    <property type="component" value="Unassembled WGS sequence"/>
</dbReference>
<evidence type="ECO:0000313" key="2">
    <source>
        <dbReference type="Proteomes" id="UP000217199"/>
    </source>
</evidence>
<dbReference type="OrthoDB" id="2585512at2759"/>
<evidence type="ECO:0000313" key="1">
    <source>
        <dbReference type="EMBL" id="PAV18162.1"/>
    </source>
</evidence>
<keyword evidence="2" id="KW-1185">Reference proteome</keyword>